<gene>
    <name evidence="11" type="ORF">JZ786_24090</name>
</gene>
<dbReference type="Proteomes" id="UP000663505">
    <property type="component" value="Chromosome"/>
</dbReference>
<evidence type="ECO:0000256" key="6">
    <source>
        <dbReference type="ARBA" id="ARBA00023136"/>
    </source>
</evidence>
<evidence type="ECO:0000259" key="10">
    <source>
        <dbReference type="Pfam" id="PF21088"/>
    </source>
</evidence>
<evidence type="ECO:0000256" key="7">
    <source>
        <dbReference type="ARBA" id="ARBA00059688"/>
    </source>
</evidence>
<dbReference type="RefSeq" id="WP_206656778.1">
    <property type="nucleotide sequence ID" value="NZ_CP071182.1"/>
</dbReference>
<dbReference type="Gene3D" id="1.10.287.1260">
    <property type="match status" value="1"/>
</dbReference>
<dbReference type="Gene3D" id="3.30.70.100">
    <property type="match status" value="1"/>
</dbReference>
<comment type="function">
    <text evidence="7">May play a role in resistance to osmotic downshock.</text>
</comment>
<evidence type="ECO:0000313" key="11">
    <source>
        <dbReference type="EMBL" id="QSO47427.1"/>
    </source>
</evidence>
<dbReference type="SUPFAM" id="SSF50182">
    <property type="entry name" value="Sm-like ribonucleoproteins"/>
    <property type="match status" value="1"/>
</dbReference>
<dbReference type="InterPro" id="IPR011066">
    <property type="entry name" value="MscS_channel_C_sf"/>
</dbReference>
<dbReference type="SUPFAM" id="SSF82689">
    <property type="entry name" value="Mechanosensitive channel protein MscS (YggB), C-terminal domain"/>
    <property type="match status" value="1"/>
</dbReference>
<dbReference type="InterPro" id="IPR023408">
    <property type="entry name" value="MscS_beta-dom_sf"/>
</dbReference>
<dbReference type="InterPro" id="IPR045276">
    <property type="entry name" value="YbiO_bact"/>
</dbReference>
<dbReference type="GO" id="GO:0005886">
    <property type="term" value="C:plasma membrane"/>
    <property type="evidence" value="ECO:0007669"/>
    <property type="project" value="UniProtKB-SubCell"/>
</dbReference>
<comment type="similarity">
    <text evidence="2">Belongs to the MscS (TC 1.A.23) family.</text>
</comment>
<feature type="domain" description="Mechanosensitive ion channel MscS C-terminal" evidence="9">
    <location>
        <begin position="128"/>
        <end position="212"/>
    </location>
</feature>
<dbReference type="InterPro" id="IPR049142">
    <property type="entry name" value="MS_channel_1st"/>
</dbReference>
<evidence type="ECO:0000256" key="4">
    <source>
        <dbReference type="ARBA" id="ARBA00022692"/>
    </source>
</evidence>
<dbReference type="Pfam" id="PF00924">
    <property type="entry name" value="MS_channel_2nd"/>
    <property type="match status" value="1"/>
</dbReference>
<dbReference type="GO" id="GO:0008381">
    <property type="term" value="F:mechanosensitive monoatomic ion channel activity"/>
    <property type="evidence" value="ECO:0007669"/>
    <property type="project" value="InterPro"/>
</dbReference>
<keyword evidence="5" id="KW-1133">Transmembrane helix</keyword>
<feature type="domain" description="Mechanosensitive ion channel transmembrane helices 2/3" evidence="10">
    <location>
        <begin position="15"/>
        <end position="56"/>
    </location>
</feature>
<keyword evidence="6" id="KW-0472">Membrane</keyword>
<feature type="domain" description="Mechanosensitive ion channel MscS" evidence="8">
    <location>
        <begin position="57"/>
        <end position="122"/>
    </location>
</feature>
<evidence type="ECO:0000256" key="3">
    <source>
        <dbReference type="ARBA" id="ARBA00022475"/>
    </source>
</evidence>
<name>A0A9X7VZL7_9BACL</name>
<dbReference type="InterPro" id="IPR049278">
    <property type="entry name" value="MS_channel_C"/>
</dbReference>
<dbReference type="AlphaFoldDB" id="A0A9X7VZL7"/>
<dbReference type="Pfam" id="PF21088">
    <property type="entry name" value="MS_channel_1st"/>
    <property type="match status" value="1"/>
</dbReference>
<comment type="subcellular location">
    <subcellularLocation>
        <location evidence="1">Cell membrane</location>
        <topology evidence="1">Multi-pass membrane protein</topology>
    </subcellularLocation>
</comment>
<dbReference type="FunFam" id="2.30.30.60:FF:000001">
    <property type="entry name" value="MscS Mechanosensitive ion channel"/>
    <property type="match status" value="1"/>
</dbReference>
<organism evidence="11 12">
    <name type="scientific">Alicyclobacillus mengziensis</name>
    <dbReference type="NCBI Taxonomy" id="2931921"/>
    <lineage>
        <taxon>Bacteria</taxon>
        <taxon>Bacillati</taxon>
        <taxon>Bacillota</taxon>
        <taxon>Bacilli</taxon>
        <taxon>Bacillales</taxon>
        <taxon>Alicyclobacillaceae</taxon>
        <taxon>Alicyclobacillus</taxon>
    </lineage>
</organism>
<sequence>MNNRRRETLTYLLHNIVRYTVYFIFIMMSLQTLHFHIGTLLAGAGIAGLAIGFGAQNIIKDLFSGFFILFEDQYAVGDYVTINGQTGTIKQIGIRLTQLQIWTGEMVSIPNGLIEQVTNYSRTNSLAVIDVGVNYATDLRQALDILNQIMMEEKETNADIVGAVNVLGVQALEASDILLRVTAECNPTTQYSVRRMVYLKIKEAFDAAGIDIPVPQQVVEIKNPEAFTVSHS</sequence>
<dbReference type="EMBL" id="CP071182">
    <property type="protein sequence ID" value="QSO47427.1"/>
    <property type="molecule type" value="Genomic_DNA"/>
</dbReference>
<evidence type="ECO:0000256" key="5">
    <source>
        <dbReference type="ARBA" id="ARBA00022989"/>
    </source>
</evidence>
<evidence type="ECO:0000259" key="9">
    <source>
        <dbReference type="Pfam" id="PF21082"/>
    </source>
</evidence>
<accession>A0A9X7VZL7</accession>
<dbReference type="InterPro" id="IPR006685">
    <property type="entry name" value="MscS_channel_2nd"/>
</dbReference>
<dbReference type="PANTHER" id="PTHR30460:SF0">
    <property type="entry name" value="MODERATE CONDUCTANCE MECHANOSENSITIVE CHANNEL YBIO"/>
    <property type="match status" value="1"/>
</dbReference>
<dbReference type="SUPFAM" id="SSF82861">
    <property type="entry name" value="Mechanosensitive channel protein MscS (YggB), transmembrane region"/>
    <property type="match status" value="1"/>
</dbReference>
<evidence type="ECO:0000259" key="8">
    <source>
        <dbReference type="Pfam" id="PF00924"/>
    </source>
</evidence>
<dbReference type="PANTHER" id="PTHR30460">
    <property type="entry name" value="MODERATE CONDUCTANCE MECHANOSENSITIVE CHANNEL YBIO"/>
    <property type="match status" value="1"/>
</dbReference>
<keyword evidence="12" id="KW-1185">Reference proteome</keyword>
<proteinExistence type="inferred from homology"/>
<dbReference type="InterPro" id="IPR010920">
    <property type="entry name" value="LSM_dom_sf"/>
</dbReference>
<evidence type="ECO:0000256" key="2">
    <source>
        <dbReference type="ARBA" id="ARBA00008017"/>
    </source>
</evidence>
<keyword evidence="4" id="KW-0812">Transmembrane</keyword>
<protein>
    <submittedName>
        <fullName evidence="11">Mechanosensitive ion channel family protein</fullName>
    </submittedName>
</protein>
<dbReference type="KEGG" id="afx:JZ786_24090"/>
<evidence type="ECO:0000313" key="12">
    <source>
        <dbReference type="Proteomes" id="UP000663505"/>
    </source>
</evidence>
<dbReference type="Pfam" id="PF21082">
    <property type="entry name" value="MS_channel_3rd"/>
    <property type="match status" value="1"/>
</dbReference>
<keyword evidence="3" id="KW-1003">Cell membrane</keyword>
<dbReference type="Gene3D" id="2.30.30.60">
    <property type="match status" value="1"/>
</dbReference>
<dbReference type="InterPro" id="IPR011014">
    <property type="entry name" value="MscS_channel_TM-2"/>
</dbReference>
<reference evidence="11 12" key="1">
    <citation type="submission" date="2021-02" db="EMBL/GenBank/DDBJ databases">
        <title>Alicyclobacillus curvatus sp. nov. and Alicyclobacillus mengziensis sp. nov., two acidophilic bacteria isolated from acid mine drainage.</title>
        <authorList>
            <person name="Huang Y."/>
        </authorList>
    </citation>
    <scope>NUCLEOTIDE SEQUENCE [LARGE SCALE GENOMIC DNA]</scope>
    <source>
        <strain evidence="11 12">S30H14</strain>
    </source>
</reference>
<evidence type="ECO:0000256" key="1">
    <source>
        <dbReference type="ARBA" id="ARBA00004651"/>
    </source>
</evidence>